<reference evidence="2" key="1">
    <citation type="journal article" date="2018" name="Nat. Microbiol.">
        <title>Leveraging single-cell genomics to expand the fungal tree of life.</title>
        <authorList>
            <person name="Ahrendt S.R."/>
            <person name="Quandt C.A."/>
            <person name="Ciobanu D."/>
            <person name="Clum A."/>
            <person name="Salamov A."/>
            <person name="Andreopoulos B."/>
            <person name="Cheng J.F."/>
            <person name="Woyke T."/>
            <person name="Pelin A."/>
            <person name="Henrissat B."/>
            <person name="Reynolds N.K."/>
            <person name="Benny G.L."/>
            <person name="Smith M.E."/>
            <person name="James T.Y."/>
            <person name="Grigoriev I.V."/>
        </authorList>
    </citation>
    <scope>NUCLEOTIDE SEQUENCE [LARGE SCALE GENOMIC DNA]</scope>
</reference>
<dbReference type="Proteomes" id="UP000269721">
    <property type="component" value="Unassembled WGS sequence"/>
</dbReference>
<evidence type="ECO:0000313" key="1">
    <source>
        <dbReference type="EMBL" id="RKO94044.1"/>
    </source>
</evidence>
<gene>
    <name evidence="1" type="ORF">BDK51DRAFT_46215</name>
</gene>
<sequence>MGTLKEENTAASAEFTFLKEATTAANAEITLLKEAATVANAEITPLAAWSRRIWKSIIGGKGTKGGQLHFFGLRG</sequence>
<organism evidence="1 2">
    <name type="scientific">Blyttiomyces helicus</name>
    <dbReference type="NCBI Taxonomy" id="388810"/>
    <lineage>
        <taxon>Eukaryota</taxon>
        <taxon>Fungi</taxon>
        <taxon>Fungi incertae sedis</taxon>
        <taxon>Chytridiomycota</taxon>
        <taxon>Chytridiomycota incertae sedis</taxon>
        <taxon>Chytridiomycetes</taxon>
        <taxon>Chytridiomycetes incertae sedis</taxon>
        <taxon>Blyttiomyces</taxon>
    </lineage>
</organism>
<evidence type="ECO:0000313" key="2">
    <source>
        <dbReference type="Proteomes" id="UP000269721"/>
    </source>
</evidence>
<dbReference type="AlphaFoldDB" id="A0A4P9WMA3"/>
<name>A0A4P9WMA3_9FUNG</name>
<protein>
    <submittedName>
        <fullName evidence="1">Uncharacterized protein</fullName>
    </submittedName>
</protein>
<proteinExistence type="predicted"/>
<accession>A0A4P9WMA3</accession>
<keyword evidence="2" id="KW-1185">Reference proteome</keyword>
<dbReference type="EMBL" id="KZ994032">
    <property type="protein sequence ID" value="RKO94044.1"/>
    <property type="molecule type" value="Genomic_DNA"/>
</dbReference>